<dbReference type="CDD" id="cd19757">
    <property type="entry name" value="Bbox1"/>
    <property type="match status" value="2"/>
</dbReference>
<feature type="coiled-coil region" evidence="2">
    <location>
        <begin position="424"/>
        <end position="480"/>
    </location>
</feature>
<dbReference type="PANTHER" id="PTHR25462:SF291">
    <property type="entry name" value="E3 UBIQUITIN-PROTEIN LIGASE TRIM45"/>
    <property type="match status" value="1"/>
</dbReference>
<dbReference type="Gene3D" id="2.120.10.30">
    <property type="entry name" value="TolB, C-terminal domain"/>
    <property type="match status" value="1"/>
</dbReference>
<evidence type="ECO:0000256" key="2">
    <source>
        <dbReference type="SAM" id="Coils"/>
    </source>
</evidence>
<dbReference type="InterPro" id="IPR011042">
    <property type="entry name" value="6-blade_b-propeller_TolB-like"/>
</dbReference>
<accession>A0ABQ9E002</accession>
<keyword evidence="1" id="KW-0479">Metal-binding</keyword>
<feature type="domain" description="B box-type" evidence="3">
    <location>
        <begin position="283"/>
        <end position="324"/>
    </location>
</feature>
<dbReference type="Proteomes" id="UP001217089">
    <property type="component" value="Unassembled WGS sequence"/>
</dbReference>
<dbReference type="PANTHER" id="PTHR25462">
    <property type="entry name" value="BONUS, ISOFORM C-RELATED"/>
    <property type="match status" value="1"/>
</dbReference>
<dbReference type="Gene3D" id="3.30.160.60">
    <property type="entry name" value="Classic Zinc Finger"/>
    <property type="match status" value="1"/>
</dbReference>
<evidence type="ECO:0000256" key="1">
    <source>
        <dbReference type="PROSITE-ProRule" id="PRU00024"/>
    </source>
</evidence>
<gene>
    <name evidence="4" type="ORF">KUTeg_022848</name>
</gene>
<keyword evidence="1" id="KW-0863">Zinc-finger</keyword>
<keyword evidence="2" id="KW-0175">Coiled coil</keyword>
<name>A0ABQ9E002_TEGGR</name>
<comment type="caution">
    <text evidence="4">The sequence shown here is derived from an EMBL/GenBank/DDBJ whole genome shotgun (WGS) entry which is preliminary data.</text>
</comment>
<sequence>MAESAKFEALCTVMLGQKCGLMLGQKCGLCEINNTSYKCLNCDKKICITCMKIHLKSKASSDHKIEGLQSEDVYENIWKPEDLFRRRRFHMWEAGRGIPPLSQERNNQSASHAINVKIAGSFNSDKSRVVTTGNDQAWLWCMCDTDISLVTSDGKTIQNIKTDFEISDAAVSKSGRLLVTEFKGDKVKKLRRNNTFKDIYTAADDYETQSITVTDTGKVLVVLHNYYKNSDGKFVQYLMTPEHGCDRPVGLDIDDSGRLYNFMNMAKSEECAAQCPVIFDQKCELCDINNTSYKCLNCDEMMCKTCMKIHLKSKATKDHKMASLQSAEIDENRDLTEKKCSSHTKEDLTMFCNTCDYPICRECVTSGTHLNHSMVKVEEVIDIKQKQLSRIIRQTNKKSKKYQDVIKIITQNKSEFSLSIAKQIKEVKSRNKELKQKLDKIESNYIQELQNKDKENNKAMTELEQRLQGEMSDMNHLIQQCQHKQKDGNIEMVKFVTDVRQKVDKYQSCDIPDPVSPPKLITRSVDAQELEDLFGQLGMMTAQTVILSIQHNRNISSASLDMDVKIVSSFNSDKTHVVTTGNDQAWLWCWGGRDISLVTSNGKVLQNIKTDFEISDAAVSKSGDLLVTACIGNKKYLMVNIAKATVKHYTVATDNIK</sequence>
<dbReference type="CDD" id="cd19756">
    <property type="entry name" value="Bbox2"/>
    <property type="match status" value="1"/>
</dbReference>
<keyword evidence="1" id="KW-0862">Zinc</keyword>
<dbReference type="SUPFAM" id="SSF63829">
    <property type="entry name" value="Calcium-dependent phosphotriesterase"/>
    <property type="match status" value="1"/>
</dbReference>
<organism evidence="4 5">
    <name type="scientific">Tegillarca granosa</name>
    <name type="common">Malaysian cockle</name>
    <name type="synonym">Anadara granosa</name>
    <dbReference type="NCBI Taxonomy" id="220873"/>
    <lineage>
        <taxon>Eukaryota</taxon>
        <taxon>Metazoa</taxon>
        <taxon>Spiralia</taxon>
        <taxon>Lophotrochozoa</taxon>
        <taxon>Mollusca</taxon>
        <taxon>Bivalvia</taxon>
        <taxon>Autobranchia</taxon>
        <taxon>Pteriomorphia</taxon>
        <taxon>Arcoida</taxon>
        <taxon>Arcoidea</taxon>
        <taxon>Arcidae</taxon>
        <taxon>Tegillarca</taxon>
    </lineage>
</organism>
<protein>
    <recommendedName>
        <fullName evidence="3">B box-type domain-containing protein</fullName>
    </recommendedName>
</protein>
<keyword evidence="5" id="KW-1185">Reference proteome</keyword>
<evidence type="ECO:0000259" key="3">
    <source>
        <dbReference type="PROSITE" id="PS50119"/>
    </source>
</evidence>
<dbReference type="Pfam" id="PF00643">
    <property type="entry name" value="zf-B_box"/>
    <property type="match status" value="1"/>
</dbReference>
<evidence type="ECO:0000313" key="5">
    <source>
        <dbReference type="Proteomes" id="UP001217089"/>
    </source>
</evidence>
<reference evidence="4 5" key="1">
    <citation type="submission" date="2022-12" db="EMBL/GenBank/DDBJ databases">
        <title>Chromosome-level genome of Tegillarca granosa.</title>
        <authorList>
            <person name="Kim J."/>
        </authorList>
    </citation>
    <scope>NUCLEOTIDE SEQUENCE [LARGE SCALE GENOMIC DNA]</scope>
    <source>
        <strain evidence="4">Teg-2019</strain>
        <tissue evidence="4">Adductor muscle</tissue>
    </source>
</reference>
<dbReference type="EMBL" id="JARBDR010000921">
    <property type="protein sequence ID" value="KAJ8298788.1"/>
    <property type="molecule type" value="Genomic_DNA"/>
</dbReference>
<feature type="domain" description="B box-type" evidence="3">
    <location>
        <begin position="335"/>
        <end position="377"/>
    </location>
</feature>
<dbReference type="SMART" id="SM00336">
    <property type="entry name" value="BBOX"/>
    <property type="match status" value="3"/>
</dbReference>
<dbReference type="PROSITE" id="PS50119">
    <property type="entry name" value="ZF_BBOX"/>
    <property type="match status" value="2"/>
</dbReference>
<dbReference type="InterPro" id="IPR047153">
    <property type="entry name" value="TRIM45/56/19-like"/>
</dbReference>
<dbReference type="InterPro" id="IPR000315">
    <property type="entry name" value="Znf_B-box"/>
</dbReference>
<proteinExistence type="predicted"/>
<dbReference type="SUPFAM" id="SSF57845">
    <property type="entry name" value="B-box zinc-binding domain"/>
    <property type="match status" value="1"/>
</dbReference>
<evidence type="ECO:0000313" key="4">
    <source>
        <dbReference type="EMBL" id="KAJ8298788.1"/>
    </source>
</evidence>